<dbReference type="Proteomes" id="UP000707731">
    <property type="component" value="Unassembled WGS sequence"/>
</dbReference>
<organism evidence="3 4">
    <name type="scientific">Nocardia higoensis</name>
    <dbReference type="NCBI Taxonomy" id="228599"/>
    <lineage>
        <taxon>Bacteria</taxon>
        <taxon>Bacillati</taxon>
        <taxon>Actinomycetota</taxon>
        <taxon>Actinomycetes</taxon>
        <taxon>Mycobacteriales</taxon>
        <taxon>Nocardiaceae</taxon>
        <taxon>Nocardia</taxon>
    </lineage>
</organism>
<dbReference type="RefSeq" id="WP_195000189.1">
    <property type="nucleotide sequence ID" value="NZ_JADLQN010000001.1"/>
</dbReference>
<protein>
    <submittedName>
        <fullName evidence="3">Carboxymuconolactone decarboxylase family protein</fullName>
    </submittedName>
</protein>
<keyword evidence="4" id="KW-1185">Reference proteome</keyword>
<evidence type="ECO:0000256" key="1">
    <source>
        <dbReference type="SAM" id="MobiDB-lite"/>
    </source>
</evidence>
<feature type="region of interest" description="Disordered" evidence="1">
    <location>
        <begin position="176"/>
        <end position="196"/>
    </location>
</feature>
<dbReference type="Pfam" id="PF02627">
    <property type="entry name" value="CMD"/>
    <property type="match status" value="1"/>
</dbReference>
<name>A0ABS0D433_9NOCA</name>
<dbReference type="PANTHER" id="PTHR34846:SF10">
    <property type="entry name" value="CYTOPLASMIC PROTEIN"/>
    <property type="match status" value="1"/>
</dbReference>
<comment type="caution">
    <text evidence="3">The sequence shown here is derived from an EMBL/GenBank/DDBJ whole genome shotgun (WGS) entry which is preliminary data.</text>
</comment>
<evidence type="ECO:0000313" key="4">
    <source>
        <dbReference type="Proteomes" id="UP000707731"/>
    </source>
</evidence>
<accession>A0ABS0D433</accession>
<dbReference type="InterPro" id="IPR003779">
    <property type="entry name" value="CMD-like"/>
</dbReference>
<evidence type="ECO:0000259" key="2">
    <source>
        <dbReference type="Pfam" id="PF02627"/>
    </source>
</evidence>
<dbReference type="Gene3D" id="1.20.1290.10">
    <property type="entry name" value="AhpD-like"/>
    <property type="match status" value="1"/>
</dbReference>
<sequence>MRTVERFGVSLRTLRRARRHRGDLVGWLARRPQLAAGVLTFEMALLMSNRVDPHLKELAELKTAALVNCEFCLDIGSALAHSSGVTEQQIADLPRYRTSPAYDELEKLVIAYAEAMTLTPAIGLADVREQLLVRLGKAQVAELAVAIAWENQRARLNQALGVRPTGMAEGMTCALPEARGDSAPPPQDLPVALRPD</sequence>
<dbReference type="InterPro" id="IPR029032">
    <property type="entry name" value="AhpD-like"/>
</dbReference>
<evidence type="ECO:0000313" key="3">
    <source>
        <dbReference type="EMBL" id="MBF6353250.1"/>
    </source>
</evidence>
<dbReference type="EMBL" id="JADLQN010000001">
    <property type="protein sequence ID" value="MBF6353250.1"/>
    <property type="molecule type" value="Genomic_DNA"/>
</dbReference>
<proteinExistence type="predicted"/>
<reference evidence="3 4" key="1">
    <citation type="submission" date="2020-10" db="EMBL/GenBank/DDBJ databases">
        <title>Identification of Nocardia species via Next-generation sequencing and recognition of intraspecies genetic diversity.</title>
        <authorList>
            <person name="Li P."/>
            <person name="Li P."/>
            <person name="Lu B."/>
        </authorList>
    </citation>
    <scope>NUCLEOTIDE SEQUENCE [LARGE SCALE GENOMIC DNA]</scope>
    <source>
        <strain evidence="3 4">BJ06-0143</strain>
    </source>
</reference>
<dbReference type="SUPFAM" id="SSF69118">
    <property type="entry name" value="AhpD-like"/>
    <property type="match status" value="1"/>
</dbReference>
<gene>
    <name evidence="3" type="ORF">IU449_01575</name>
</gene>
<dbReference type="PANTHER" id="PTHR34846">
    <property type="entry name" value="4-CARBOXYMUCONOLACTONE DECARBOXYLASE FAMILY PROTEIN (AFU_ORTHOLOGUE AFUA_6G11590)"/>
    <property type="match status" value="1"/>
</dbReference>
<feature type="domain" description="Carboxymuconolactone decarboxylase-like" evidence="2">
    <location>
        <begin position="32"/>
        <end position="114"/>
    </location>
</feature>